<reference evidence="2 3" key="1">
    <citation type="journal article" date="2016" name="Nat. Commun.">
        <title>Ectomycorrhizal ecology is imprinted in the genome of the dominant symbiotic fungus Cenococcum geophilum.</title>
        <authorList>
            <consortium name="DOE Joint Genome Institute"/>
            <person name="Peter M."/>
            <person name="Kohler A."/>
            <person name="Ohm R.A."/>
            <person name="Kuo A."/>
            <person name="Krutzmann J."/>
            <person name="Morin E."/>
            <person name="Arend M."/>
            <person name="Barry K.W."/>
            <person name="Binder M."/>
            <person name="Choi C."/>
            <person name="Clum A."/>
            <person name="Copeland A."/>
            <person name="Grisel N."/>
            <person name="Haridas S."/>
            <person name="Kipfer T."/>
            <person name="LaButti K."/>
            <person name="Lindquist E."/>
            <person name="Lipzen A."/>
            <person name="Maire R."/>
            <person name="Meier B."/>
            <person name="Mihaltcheva S."/>
            <person name="Molinier V."/>
            <person name="Murat C."/>
            <person name="Poggeler S."/>
            <person name="Quandt C.A."/>
            <person name="Sperisen C."/>
            <person name="Tritt A."/>
            <person name="Tisserant E."/>
            <person name="Crous P.W."/>
            <person name="Henrissat B."/>
            <person name="Nehls U."/>
            <person name="Egli S."/>
            <person name="Spatafora J.W."/>
            <person name="Grigoriev I.V."/>
            <person name="Martin F.M."/>
        </authorList>
    </citation>
    <scope>NUCLEOTIDE SEQUENCE [LARGE SCALE GENOMIC DNA]</scope>
    <source>
        <strain evidence="2 3">CBS 207.34</strain>
    </source>
</reference>
<dbReference type="EMBL" id="KV748776">
    <property type="protein sequence ID" value="OCL13165.1"/>
    <property type="molecule type" value="Genomic_DNA"/>
</dbReference>
<accession>A0A8E2F9P9</accession>
<evidence type="ECO:0000313" key="3">
    <source>
        <dbReference type="Proteomes" id="UP000250140"/>
    </source>
</evidence>
<organism evidence="2 3">
    <name type="scientific">Glonium stellatum</name>
    <dbReference type="NCBI Taxonomy" id="574774"/>
    <lineage>
        <taxon>Eukaryota</taxon>
        <taxon>Fungi</taxon>
        <taxon>Dikarya</taxon>
        <taxon>Ascomycota</taxon>
        <taxon>Pezizomycotina</taxon>
        <taxon>Dothideomycetes</taxon>
        <taxon>Pleosporomycetidae</taxon>
        <taxon>Gloniales</taxon>
        <taxon>Gloniaceae</taxon>
        <taxon>Glonium</taxon>
    </lineage>
</organism>
<evidence type="ECO:0000313" key="2">
    <source>
        <dbReference type="EMBL" id="OCL13165.1"/>
    </source>
</evidence>
<evidence type="ECO:0000256" key="1">
    <source>
        <dbReference type="SAM" id="MobiDB-lite"/>
    </source>
</evidence>
<keyword evidence="3" id="KW-1185">Reference proteome</keyword>
<proteinExistence type="predicted"/>
<protein>
    <submittedName>
        <fullName evidence="2">Uncharacterized protein</fullName>
    </submittedName>
</protein>
<dbReference type="Proteomes" id="UP000250140">
    <property type="component" value="Unassembled WGS sequence"/>
</dbReference>
<feature type="compositionally biased region" description="Polar residues" evidence="1">
    <location>
        <begin position="1"/>
        <end position="38"/>
    </location>
</feature>
<feature type="region of interest" description="Disordered" evidence="1">
    <location>
        <begin position="1"/>
        <end position="80"/>
    </location>
</feature>
<feature type="compositionally biased region" description="Polar residues" evidence="1">
    <location>
        <begin position="59"/>
        <end position="80"/>
    </location>
</feature>
<gene>
    <name evidence="2" type="ORF">AOQ84DRAFT_352149</name>
</gene>
<dbReference type="AlphaFoldDB" id="A0A8E2F9P9"/>
<sequence length="80" mass="8616">MSSNTRSTSSNQEQVPPSYSSTEAPPSYAASSTKTPHASTVVPKKTLKQILTKGRNDSEPQPNVSNGSFYSATTFYLSTR</sequence>
<name>A0A8E2F9P9_9PEZI</name>